<dbReference type="InterPro" id="IPR011057">
    <property type="entry name" value="Mss4-like_sf"/>
</dbReference>
<dbReference type="PANTHER" id="PTHR33337">
    <property type="entry name" value="GFA DOMAIN-CONTAINING PROTEIN"/>
    <property type="match status" value="1"/>
</dbReference>
<keyword evidence="4" id="KW-0456">Lyase</keyword>
<dbReference type="EMBL" id="JAQNDL010000003">
    <property type="protein sequence ID" value="MDC0720338.1"/>
    <property type="molecule type" value="Genomic_DNA"/>
</dbReference>
<gene>
    <name evidence="6" type="ORF">POL25_25785</name>
</gene>
<evidence type="ECO:0000256" key="2">
    <source>
        <dbReference type="ARBA" id="ARBA00022723"/>
    </source>
</evidence>
<evidence type="ECO:0000259" key="5">
    <source>
        <dbReference type="PROSITE" id="PS51891"/>
    </source>
</evidence>
<dbReference type="Proteomes" id="UP001221686">
    <property type="component" value="Unassembled WGS sequence"/>
</dbReference>
<dbReference type="Pfam" id="PF04828">
    <property type="entry name" value="GFA"/>
    <property type="match status" value="1"/>
</dbReference>
<evidence type="ECO:0000313" key="6">
    <source>
        <dbReference type="EMBL" id="MDC0720338.1"/>
    </source>
</evidence>
<feature type="domain" description="CENP-V/GFA" evidence="5">
    <location>
        <begin position="4"/>
        <end position="114"/>
    </location>
</feature>
<comment type="caution">
    <text evidence="6">The sequence shown here is derived from an EMBL/GenBank/DDBJ whole genome shotgun (WGS) entry which is preliminary data.</text>
</comment>
<evidence type="ECO:0000313" key="7">
    <source>
        <dbReference type="Proteomes" id="UP001221686"/>
    </source>
</evidence>
<evidence type="ECO:0000256" key="4">
    <source>
        <dbReference type="ARBA" id="ARBA00023239"/>
    </source>
</evidence>
<sequence>MTTRHASCSCGQIRVTCEGDPVRISMCHCLACQQRTGSVFGVQARFKREHVTLGGETSTFVRTGDSGGRSTFHFCPTCGSTVWWEFDAAPELIAVAYGAFADPSLPPPTVSVYEERQHPWTVMPTLDVEHIH</sequence>
<evidence type="ECO:0000256" key="3">
    <source>
        <dbReference type="ARBA" id="ARBA00022833"/>
    </source>
</evidence>
<keyword evidence="3" id="KW-0862">Zinc</keyword>
<protein>
    <submittedName>
        <fullName evidence="6">GFA family protein</fullName>
    </submittedName>
</protein>
<reference evidence="6 7" key="1">
    <citation type="submission" date="2022-11" db="EMBL/GenBank/DDBJ databases">
        <title>Minimal conservation of predation-associated metabolite biosynthetic gene clusters underscores biosynthetic potential of Myxococcota including descriptions for ten novel species: Archangium lansinium sp. nov., Myxococcus landrumus sp. nov., Nannocystis bai.</title>
        <authorList>
            <person name="Ahearne A."/>
            <person name="Stevens C."/>
            <person name="Dowd S."/>
        </authorList>
    </citation>
    <scope>NUCLEOTIDE SEQUENCE [LARGE SCALE GENOMIC DNA]</scope>
    <source>
        <strain evidence="6 7">BB15-2</strain>
    </source>
</reference>
<keyword evidence="2" id="KW-0479">Metal-binding</keyword>
<name>A0ABT5E3A2_9BACT</name>
<comment type="similarity">
    <text evidence="1">Belongs to the Gfa family.</text>
</comment>
<dbReference type="SUPFAM" id="SSF51316">
    <property type="entry name" value="Mss4-like"/>
    <property type="match status" value="1"/>
</dbReference>
<dbReference type="RefSeq" id="WP_272088846.1">
    <property type="nucleotide sequence ID" value="NZ_JAQNDL010000003.1"/>
</dbReference>
<organism evidence="6 7">
    <name type="scientific">Nannocystis bainbridge</name>
    <dbReference type="NCBI Taxonomy" id="2995303"/>
    <lineage>
        <taxon>Bacteria</taxon>
        <taxon>Pseudomonadati</taxon>
        <taxon>Myxococcota</taxon>
        <taxon>Polyangia</taxon>
        <taxon>Nannocystales</taxon>
        <taxon>Nannocystaceae</taxon>
        <taxon>Nannocystis</taxon>
    </lineage>
</organism>
<evidence type="ECO:0000256" key="1">
    <source>
        <dbReference type="ARBA" id="ARBA00005495"/>
    </source>
</evidence>
<dbReference type="InterPro" id="IPR006913">
    <property type="entry name" value="CENP-V/GFA"/>
</dbReference>
<dbReference type="Gene3D" id="3.90.1590.10">
    <property type="entry name" value="glutathione-dependent formaldehyde- activating enzyme (gfa)"/>
    <property type="match status" value="1"/>
</dbReference>
<dbReference type="PROSITE" id="PS51891">
    <property type="entry name" value="CENP_V_GFA"/>
    <property type="match status" value="1"/>
</dbReference>
<keyword evidence="7" id="KW-1185">Reference proteome</keyword>
<accession>A0ABT5E3A2</accession>
<proteinExistence type="inferred from homology"/>
<dbReference type="PANTHER" id="PTHR33337:SF40">
    <property type="entry name" value="CENP-V_GFA DOMAIN-CONTAINING PROTEIN-RELATED"/>
    <property type="match status" value="1"/>
</dbReference>